<evidence type="ECO:0000256" key="2">
    <source>
        <dbReference type="ARBA" id="ARBA00009130"/>
    </source>
</evidence>
<comment type="similarity">
    <text evidence="2">Belongs to the class-III pyridine nucleotide-disulfide oxidoreductase family.</text>
</comment>
<evidence type="ECO:0000313" key="9">
    <source>
        <dbReference type="EMBL" id="TYS70976.1"/>
    </source>
</evidence>
<dbReference type="PRINTS" id="PR00368">
    <property type="entry name" value="FADPNR"/>
</dbReference>
<dbReference type="STRING" id="79883.GCA_001636495_03438"/>
<dbReference type="Pfam" id="PF07992">
    <property type="entry name" value="Pyr_redox_2"/>
    <property type="match status" value="1"/>
</dbReference>
<dbReference type="OrthoDB" id="9802028at2"/>
<keyword evidence="5 9" id="KW-0560">Oxidoreductase</keyword>
<dbReference type="Proteomes" id="UP000322524">
    <property type="component" value="Unassembled WGS sequence"/>
</dbReference>
<dbReference type="SUPFAM" id="SSF51905">
    <property type="entry name" value="FAD/NAD(P)-binding domain"/>
    <property type="match status" value="2"/>
</dbReference>
<proteinExistence type="inferred from homology"/>
<evidence type="ECO:0000256" key="4">
    <source>
        <dbReference type="ARBA" id="ARBA00022827"/>
    </source>
</evidence>
<name>A0A5D4T9Q1_9BACI</name>
<evidence type="ECO:0000259" key="7">
    <source>
        <dbReference type="Pfam" id="PF02852"/>
    </source>
</evidence>
<keyword evidence="3" id="KW-0285">Flavoprotein</keyword>
<dbReference type="InterPro" id="IPR023753">
    <property type="entry name" value="FAD/NAD-binding_dom"/>
</dbReference>
<dbReference type="AlphaFoldDB" id="A0A5D4T9Q1"/>
<feature type="domain" description="FAD/NAD(P)-binding" evidence="8">
    <location>
        <begin position="3"/>
        <end position="303"/>
    </location>
</feature>
<dbReference type="SUPFAM" id="SSF55424">
    <property type="entry name" value="FAD/NAD-linked reductases, dimerisation (C-terminal) domain"/>
    <property type="match status" value="1"/>
</dbReference>
<evidence type="ECO:0000313" key="10">
    <source>
        <dbReference type="Proteomes" id="UP000322524"/>
    </source>
</evidence>
<dbReference type="InterPro" id="IPR036188">
    <property type="entry name" value="FAD/NAD-bd_sf"/>
</dbReference>
<dbReference type="EMBL" id="VTEV01000001">
    <property type="protein sequence ID" value="TYS70976.1"/>
    <property type="molecule type" value="Genomic_DNA"/>
</dbReference>
<organism evidence="9 10">
    <name type="scientific">Sutcliffiella horikoshii</name>
    <dbReference type="NCBI Taxonomy" id="79883"/>
    <lineage>
        <taxon>Bacteria</taxon>
        <taxon>Bacillati</taxon>
        <taxon>Bacillota</taxon>
        <taxon>Bacilli</taxon>
        <taxon>Bacillales</taxon>
        <taxon>Bacillaceae</taxon>
        <taxon>Sutcliffiella</taxon>
    </lineage>
</organism>
<sequence>MEHVVIIGGIAGGMSAASKLRRLDETVKISVFEKDEYVSYGACGLPYYISGVTESHEDLLARTVEDFEERDIAVHIHHEVTNVDHSNKKVMVKNLQSGEETFVHYDKLLIATGAKPIVPPFIPKEASNVHTLKTLNDGIEMRKYYQNDNIKRVGIIGGGYIGMELVETMVELGKEVFVIELQNQILPNYDEEMANIISDSLQDRVGIRTGEEVKELKMSEGKVTSIETDKNSYEVDAVIVNIGIKPNTDFIKELGLEMLENGAIIVNSHQETSIKSIYAAGDCATSNHLLLNKPVNIALGTTANKHGRVAADNIAGIPSTFDGILGTNVVKILEWTAAMTGITEKQAKQENLDVEKIVIKTNNHASYYPGAEKIHIKLVYQKESRKLLGAQLIGQDESIAKRLDVYATAITCGLTTKQIGMLDLCYAPPYATVWDAVQVAANAAK</sequence>
<evidence type="ECO:0000256" key="6">
    <source>
        <dbReference type="ARBA" id="ARBA00023284"/>
    </source>
</evidence>
<dbReference type="Pfam" id="PF02852">
    <property type="entry name" value="Pyr_redox_dim"/>
    <property type="match status" value="1"/>
</dbReference>
<comment type="cofactor">
    <cofactor evidence="1">
        <name>FAD</name>
        <dbReference type="ChEBI" id="CHEBI:57692"/>
    </cofactor>
</comment>
<dbReference type="InterPro" id="IPR004099">
    <property type="entry name" value="Pyr_nucl-diS_OxRdtase_dimer"/>
</dbReference>
<dbReference type="GO" id="GO:0050451">
    <property type="term" value="F:CoA-disulfide reductase (NADPH) activity"/>
    <property type="evidence" value="ECO:0007669"/>
    <property type="project" value="UniProtKB-EC"/>
</dbReference>
<dbReference type="Gene3D" id="3.50.50.60">
    <property type="entry name" value="FAD/NAD(P)-binding domain"/>
    <property type="match status" value="2"/>
</dbReference>
<dbReference type="RefSeq" id="WP_148986876.1">
    <property type="nucleotide sequence ID" value="NZ_VTEV01000001.1"/>
</dbReference>
<dbReference type="InterPro" id="IPR016156">
    <property type="entry name" value="FAD/NAD-linked_Rdtase_dimer_sf"/>
</dbReference>
<dbReference type="PANTHER" id="PTHR43429:SF1">
    <property type="entry name" value="NAD(P)H SULFUR OXIDOREDUCTASE (COA-DEPENDENT)"/>
    <property type="match status" value="1"/>
</dbReference>
<evidence type="ECO:0000256" key="3">
    <source>
        <dbReference type="ARBA" id="ARBA00022630"/>
    </source>
</evidence>
<dbReference type="PRINTS" id="PR00411">
    <property type="entry name" value="PNDRDTASEI"/>
</dbReference>
<gene>
    <name evidence="9" type="ORF">FZC76_03525</name>
</gene>
<feature type="domain" description="Pyridine nucleotide-disulphide oxidoreductase dimerisation" evidence="7">
    <location>
        <begin position="330"/>
        <end position="432"/>
    </location>
</feature>
<dbReference type="NCBIfam" id="NF007123">
    <property type="entry name" value="PRK09564.1"/>
    <property type="match status" value="1"/>
</dbReference>
<reference evidence="9 10" key="1">
    <citation type="submission" date="2019-08" db="EMBL/GenBank/DDBJ databases">
        <title>Bacillus genomes from the desert of Cuatro Cienegas, Coahuila.</title>
        <authorList>
            <person name="Olmedo-Alvarez G."/>
        </authorList>
    </citation>
    <scope>NUCLEOTIDE SEQUENCE [LARGE SCALE GENOMIC DNA]</scope>
    <source>
        <strain evidence="9 10">CH28_1T</strain>
    </source>
</reference>
<evidence type="ECO:0000256" key="5">
    <source>
        <dbReference type="ARBA" id="ARBA00023002"/>
    </source>
</evidence>
<dbReference type="InterPro" id="IPR050260">
    <property type="entry name" value="FAD-bd_OxRdtase"/>
</dbReference>
<accession>A0A5D4T9Q1</accession>
<dbReference type="EC" id="1.8.1.14" evidence="9"/>
<dbReference type="PANTHER" id="PTHR43429">
    <property type="entry name" value="PYRIDINE NUCLEOTIDE-DISULFIDE OXIDOREDUCTASE DOMAIN-CONTAINING"/>
    <property type="match status" value="1"/>
</dbReference>
<evidence type="ECO:0000259" key="8">
    <source>
        <dbReference type="Pfam" id="PF07992"/>
    </source>
</evidence>
<evidence type="ECO:0000256" key="1">
    <source>
        <dbReference type="ARBA" id="ARBA00001974"/>
    </source>
</evidence>
<keyword evidence="4" id="KW-0274">FAD</keyword>
<comment type="caution">
    <text evidence="9">The sequence shown here is derived from an EMBL/GenBank/DDBJ whole genome shotgun (WGS) entry which is preliminary data.</text>
</comment>
<protein>
    <submittedName>
        <fullName evidence="9">CoA-disulfide reductase</fullName>
        <ecNumber evidence="9">1.8.1.14</ecNumber>
    </submittedName>
</protein>
<keyword evidence="6" id="KW-0676">Redox-active center</keyword>